<protein>
    <submittedName>
        <fullName evidence="4">ABC transporter subunit</fullName>
    </submittedName>
</protein>
<keyword evidence="4" id="KW-0934">Plastid</keyword>
<dbReference type="Gene3D" id="3.40.50.300">
    <property type="entry name" value="P-loop containing nucleotide triphosphate hydrolases"/>
    <property type="match status" value="1"/>
</dbReference>
<dbReference type="PANTHER" id="PTHR43204">
    <property type="entry name" value="ABC TRANSPORTER I FAMILY MEMBER 6, CHLOROPLASTIC"/>
    <property type="match status" value="1"/>
</dbReference>
<dbReference type="PANTHER" id="PTHR43204:SF1">
    <property type="entry name" value="ABC TRANSPORTER I FAMILY MEMBER 6, CHLOROPLASTIC"/>
    <property type="match status" value="1"/>
</dbReference>
<evidence type="ECO:0000259" key="3">
    <source>
        <dbReference type="PROSITE" id="PS50893"/>
    </source>
</evidence>
<dbReference type="InterPro" id="IPR027417">
    <property type="entry name" value="P-loop_NTPase"/>
</dbReference>
<evidence type="ECO:0000313" key="4">
    <source>
        <dbReference type="EMBL" id="ATJ03006.1"/>
    </source>
</evidence>
<name>A0A343KPA8_PORPP</name>
<gene>
    <name evidence="4" type="primary">ycf16</name>
</gene>
<keyword evidence="1" id="KW-0547">Nucleotide-binding</keyword>
<feature type="domain" description="ABC transporter" evidence="3">
    <location>
        <begin position="10"/>
        <end position="254"/>
    </location>
</feature>
<dbReference type="InterPro" id="IPR017871">
    <property type="entry name" value="ABC_transporter-like_CS"/>
</dbReference>
<keyword evidence="2" id="KW-0067">ATP-binding</keyword>
<dbReference type="InterPro" id="IPR003439">
    <property type="entry name" value="ABC_transporter-like_ATP-bd"/>
</dbReference>
<dbReference type="AlphaFoldDB" id="A0A343KPA8"/>
<dbReference type="NCBIfam" id="TIGR01978">
    <property type="entry name" value="sufC"/>
    <property type="match status" value="1"/>
</dbReference>
<reference evidence="4" key="1">
    <citation type="journal article" date="2017" name="Mitochondrial DNA Part B Resour">
        <title>Characterization of the complete plastid genome of Porphyridium purpureum strain CCMP1328.</title>
        <authorList>
            <person name="Bi G."/>
        </authorList>
    </citation>
    <scope>NUCLEOTIDE SEQUENCE</scope>
</reference>
<evidence type="ECO:0000256" key="1">
    <source>
        <dbReference type="ARBA" id="ARBA00022741"/>
    </source>
</evidence>
<evidence type="ECO:0000256" key="2">
    <source>
        <dbReference type="ARBA" id="ARBA00022840"/>
    </source>
</evidence>
<dbReference type="GO" id="GO:0005524">
    <property type="term" value="F:ATP binding"/>
    <property type="evidence" value="ECO:0007669"/>
    <property type="project" value="UniProtKB-KW"/>
</dbReference>
<sequence>MNKVMKNTLIAIKDLYAKTGDVDILKGVNLSINKGEIHAIMGPNGSGKSTLSKVIAGHPAYNITSGHIFLDNEDISDINPEDRSKAGIFLAFQYPVEIPGVTNIDFLRIAYNSKQEYLGLKSLDPLEFLEFISKKLDTIGMHSSFLSRNVNEGFSGGEKKRNEILQMAILEPMFSILDETDSGLDIDALKNVANNINLLKRPDSAILLITHYQRLLDYVKPDYIHIMSEGKIIKTGDYSLALELEKNGYDLLISN</sequence>
<dbReference type="SUPFAM" id="SSF52540">
    <property type="entry name" value="P-loop containing nucleoside triphosphate hydrolases"/>
    <property type="match status" value="1"/>
</dbReference>
<dbReference type="PROSITE" id="PS00211">
    <property type="entry name" value="ABC_TRANSPORTER_1"/>
    <property type="match status" value="1"/>
</dbReference>
<dbReference type="GO" id="GO:0016887">
    <property type="term" value="F:ATP hydrolysis activity"/>
    <property type="evidence" value="ECO:0007669"/>
    <property type="project" value="InterPro"/>
</dbReference>
<dbReference type="EMBL" id="MF401423">
    <property type="protein sequence ID" value="ATJ03006.1"/>
    <property type="molecule type" value="Genomic_DNA"/>
</dbReference>
<dbReference type="CDD" id="cd03217">
    <property type="entry name" value="ABC_FeS_Assembly"/>
    <property type="match status" value="1"/>
</dbReference>
<geneLocation type="plastid" evidence="4"/>
<dbReference type="Pfam" id="PF00005">
    <property type="entry name" value="ABC_tran"/>
    <property type="match status" value="1"/>
</dbReference>
<accession>A0A343KPA8</accession>
<dbReference type="PROSITE" id="PS50893">
    <property type="entry name" value="ABC_TRANSPORTER_2"/>
    <property type="match status" value="1"/>
</dbReference>
<organism evidence="4">
    <name type="scientific">Porphyridium purpureum</name>
    <name type="common">Red alga</name>
    <name type="synonym">Porphyridium cruentum</name>
    <dbReference type="NCBI Taxonomy" id="35688"/>
    <lineage>
        <taxon>Eukaryota</taxon>
        <taxon>Rhodophyta</taxon>
        <taxon>Bangiophyceae</taxon>
        <taxon>Porphyridiales</taxon>
        <taxon>Porphyridiaceae</taxon>
        <taxon>Porphyridium</taxon>
    </lineage>
</organism>
<proteinExistence type="predicted"/>
<dbReference type="InterPro" id="IPR010230">
    <property type="entry name" value="FeS-cluster_ATPase_SufC"/>
</dbReference>